<gene>
    <name evidence="2" type="ORF">TEMA_24060</name>
</gene>
<feature type="transmembrane region" description="Helical" evidence="1">
    <location>
        <begin position="6"/>
        <end position="25"/>
    </location>
</feature>
<reference evidence="2 3" key="1">
    <citation type="submission" date="2022-07" db="EMBL/GenBank/DDBJ databases">
        <title>Genome sequence of Terrisporobacter mayombei DSM6539.</title>
        <authorList>
            <person name="Boeer T."/>
            <person name="Bengelsdorf F.R."/>
            <person name="Daniel R."/>
            <person name="Poehlein A."/>
        </authorList>
    </citation>
    <scope>NUCLEOTIDE SEQUENCE [LARGE SCALE GENOMIC DNA]</scope>
    <source>
        <strain evidence="2 3">DSM 6539</strain>
    </source>
</reference>
<organism evidence="2 3">
    <name type="scientific">Terrisporobacter mayombei</name>
    <dbReference type="NCBI Taxonomy" id="1541"/>
    <lineage>
        <taxon>Bacteria</taxon>
        <taxon>Bacillati</taxon>
        <taxon>Bacillota</taxon>
        <taxon>Clostridia</taxon>
        <taxon>Peptostreptococcales</taxon>
        <taxon>Peptostreptococcaceae</taxon>
        <taxon>Terrisporobacter</taxon>
    </lineage>
</organism>
<keyword evidence="1" id="KW-0812">Transmembrane</keyword>
<name>A0ABY9Q263_9FIRM</name>
<evidence type="ECO:0008006" key="4">
    <source>
        <dbReference type="Google" id="ProtNLM"/>
    </source>
</evidence>
<accession>A0ABY9Q263</accession>
<evidence type="ECO:0000256" key="1">
    <source>
        <dbReference type="SAM" id="Phobius"/>
    </source>
</evidence>
<feature type="transmembrane region" description="Helical" evidence="1">
    <location>
        <begin position="37"/>
        <end position="56"/>
    </location>
</feature>
<protein>
    <recommendedName>
        <fullName evidence="4">DUF4491 domain-containing protein</fullName>
    </recommendedName>
</protein>
<keyword evidence="1" id="KW-1133">Transmembrane helix</keyword>
<evidence type="ECO:0000313" key="2">
    <source>
        <dbReference type="EMBL" id="WMT82053.1"/>
    </source>
</evidence>
<keyword evidence="3" id="KW-1185">Reference proteome</keyword>
<keyword evidence="1" id="KW-0472">Membrane</keyword>
<evidence type="ECO:0000313" key="3">
    <source>
        <dbReference type="Proteomes" id="UP001235030"/>
    </source>
</evidence>
<proteinExistence type="predicted"/>
<dbReference type="Proteomes" id="UP001235030">
    <property type="component" value="Chromosome"/>
</dbReference>
<feature type="transmembrane region" description="Helical" evidence="1">
    <location>
        <begin position="62"/>
        <end position="80"/>
    </location>
</feature>
<sequence length="94" mass="10840">MDTIEIVRTVVGVFFILFGLGTYAYDKRHHMKYSEFRYSPIDWLICMLMGVIAGAITVERGIIFVIAVITLWTVVKVMLVKLDEKKNKIKQSVQ</sequence>
<dbReference type="RefSeq" id="WP_228104154.1">
    <property type="nucleotide sequence ID" value="NZ_CP101637.1"/>
</dbReference>
<dbReference type="EMBL" id="CP101637">
    <property type="protein sequence ID" value="WMT82053.1"/>
    <property type="molecule type" value="Genomic_DNA"/>
</dbReference>